<dbReference type="RefSeq" id="WP_282536274.1">
    <property type="nucleotide sequence ID" value="NZ_JASCIS010000016.1"/>
</dbReference>
<sequence>MALGLWLTPPFVILHTPAAGALDSAMRPTTAAPDTDPLNEELT</sequence>
<evidence type="ECO:0000313" key="3">
    <source>
        <dbReference type="Proteomes" id="UP001237105"/>
    </source>
</evidence>
<dbReference type="EMBL" id="JASCIS010000016">
    <property type="protein sequence ID" value="MDI3420394.1"/>
    <property type="molecule type" value="Genomic_DNA"/>
</dbReference>
<proteinExistence type="predicted"/>
<evidence type="ECO:0000256" key="1">
    <source>
        <dbReference type="SAM" id="MobiDB-lite"/>
    </source>
</evidence>
<comment type="caution">
    <text evidence="2">The sequence shown here is derived from an EMBL/GenBank/DDBJ whole genome shotgun (WGS) entry which is preliminary data.</text>
</comment>
<reference evidence="2 3" key="1">
    <citation type="submission" date="2023-05" db="EMBL/GenBank/DDBJ databases">
        <title>Draft genome sequence of Streptomyces sp. B-S-A12 isolated from a cave soil in Thailand.</title>
        <authorList>
            <person name="Chamroensaksri N."/>
            <person name="Muangham S."/>
        </authorList>
    </citation>
    <scope>NUCLEOTIDE SEQUENCE [LARGE SCALE GENOMIC DNA]</scope>
    <source>
        <strain evidence="2 3">B-S-A12</strain>
    </source>
</reference>
<gene>
    <name evidence="2" type="ORF">QIT00_17825</name>
</gene>
<name>A0ABT6SXS2_9ACTN</name>
<organism evidence="2 3">
    <name type="scientific">Streptomyces luteolus</name>
    <dbReference type="NCBI Taxonomy" id="3043615"/>
    <lineage>
        <taxon>Bacteria</taxon>
        <taxon>Bacillati</taxon>
        <taxon>Actinomycetota</taxon>
        <taxon>Actinomycetes</taxon>
        <taxon>Kitasatosporales</taxon>
        <taxon>Streptomycetaceae</taxon>
        <taxon>Streptomyces</taxon>
    </lineage>
</organism>
<keyword evidence="3" id="KW-1185">Reference proteome</keyword>
<accession>A0ABT6SXS2</accession>
<feature type="region of interest" description="Disordered" evidence="1">
    <location>
        <begin position="23"/>
        <end position="43"/>
    </location>
</feature>
<protein>
    <submittedName>
        <fullName evidence="2">Uncharacterized protein</fullName>
    </submittedName>
</protein>
<evidence type="ECO:0000313" key="2">
    <source>
        <dbReference type="EMBL" id="MDI3420394.1"/>
    </source>
</evidence>
<dbReference type="Proteomes" id="UP001237105">
    <property type="component" value="Unassembled WGS sequence"/>
</dbReference>